<dbReference type="SMART" id="SM00670">
    <property type="entry name" value="PINc"/>
    <property type="match status" value="1"/>
</dbReference>
<evidence type="ECO:0000259" key="1">
    <source>
        <dbReference type="SMART" id="SM00670"/>
    </source>
</evidence>
<dbReference type="Proteomes" id="UP000078532">
    <property type="component" value="Unassembled WGS sequence"/>
</dbReference>
<dbReference type="EMBL" id="LYVF01000178">
    <property type="protein sequence ID" value="OAT80392.1"/>
    <property type="molecule type" value="Genomic_DNA"/>
</dbReference>
<dbReference type="InterPro" id="IPR029060">
    <property type="entry name" value="PIN-like_dom_sf"/>
</dbReference>
<protein>
    <submittedName>
        <fullName evidence="2">Putative toxin-antitoxin system toxin component, PIN family</fullName>
    </submittedName>
</protein>
<dbReference type="InterPro" id="IPR002716">
    <property type="entry name" value="PIN_dom"/>
</dbReference>
<dbReference type="PANTHER" id="PTHR34610">
    <property type="entry name" value="SSL7007 PROTEIN"/>
    <property type="match status" value="1"/>
</dbReference>
<dbReference type="STRING" id="1838280.A6M21_13580"/>
<evidence type="ECO:0000313" key="3">
    <source>
        <dbReference type="Proteomes" id="UP000078532"/>
    </source>
</evidence>
<comment type="caution">
    <text evidence="2">The sequence shown here is derived from an EMBL/GenBank/DDBJ whole genome shotgun (WGS) entry which is preliminary data.</text>
</comment>
<feature type="domain" description="PIN" evidence="1">
    <location>
        <begin position="1"/>
        <end position="118"/>
    </location>
</feature>
<dbReference type="NCBIfam" id="TIGR00305">
    <property type="entry name" value="putative toxin-antitoxin system toxin component, PIN family"/>
    <property type="match status" value="1"/>
</dbReference>
<sequence>MKIVLDTNVVVSGILVSNGPPAKILDLWIENKFRVIISQALIEEYFDVLLRPKFRRAGTIIERQDILMGLLSLENTIIVFPGTELDVIKSDPEDNRVLECALAGEVQYIVSGDEHLLKLKVFQGIMIISPTDFVANLPQGM</sequence>
<accession>A0A1B7LCF4</accession>
<dbReference type="InterPro" id="IPR002850">
    <property type="entry name" value="PIN_toxin-like"/>
</dbReference>
<dbReference type="Pfam" id="PF13470">
    <property type="entry name" value="PIN_3"/>
    <property type="match status" value="1"/>
</dbReference>
<name>A0A1B7LCF4_9FIRM</name>
<dbReference type="OrthoDB" id="32918at2"/>
<proteinExistence type="predicted"/>
<organism evidence="2 3">
    <name type="scientific">Desulfotomaculum copahuensis</name>
    <dbReference type="NCBI Taxonomy" id="1838280"/>
    <lineage>
        <taxon>Bacteria</taxon>
        <taxon>Bacillati</taxon>
        <taxon>Bacillota</taxon>
        <taxon>Clostridia</taxon>
        <taxon>Eubacteriales</taxon>
        <taxon>Desulfotomaculaceae</taxon>
        <taxon>Desulfotomaculum</taxon>
    </lineage>
</organism>
<gene>
    <name evidence="2" type="ORF">A6M21_13580</name>
</gene>
<dbReference type="PANTHER" id="PTHR34610:SF4">
    <property type="entry name" value="SLL8027 PROTEIN"/>
    <property type="match status" value="1"/>
</dbReference>
<evidence type="ECO:0000313" key="2">
    <source>
        <dbReference type="EMBL" id="OAT80392.1"/>
    </source>
</evidence>
<dbReference type="RefSeq" id="WP_066669838.1">
    <property type="nucleotide sequence ID" value="NZ_LYVF01000178.1"/>
</dbReference>
<dbReference type="AlphaFoldDB" id="A0A1B7LCF4"/>
<reference evidence="2 3" key="1">
    <citation type="submission" date="2016-04" db="EMBL/GenBank/DDBJ databases">
        <authorList>
            <person name="Evans L.H."/>
            <person name="Alamgir A."/>
            <person name="Owens N."/>
            <person name="Weber N.D."/>
            <person name="Virtaneva K."/>
            <person name="Barbian K."/>
            <person name="Babar A."/>
            <person name="Rosenke K."/>
        </authorList>
    </citation>
    <scope>NUCLEOTIDE SEQUENCE [LARGE SCALE GENOMIC DNA]</scope>
    <source>
        <strain evidence="2 3">LMa1</strain>
    </source>
</reference>
<keyword evidence="3" id="KW-1185">Reference proteome</keyword>
<dbReference type="SUPFAM" id="SSF88723">
    <property type="entry name" value="PIN domain-like"/>
    <property type="match status" value="1"/>
</dbReference>